<keyword evidence="9" id="KW-1185">Reference proteome</keyword>
<protein>
    <recommendedName>
        <fullName evidence="2">Coiled-coil domain-containing protein 93</fullName>
    </recommendedName>
</protein>
<comment type="similarity">
    <text evidence="1">Belongs to the CCDC93 family.</text>
</comment>
<feature type="compositionally biased region" description="Basic and acidic residues" evidence="4">
    <location>
        <begin position="765"/>
        <end position="780"/>
    </location>
</feature>
<dbReference type="PANTHER" id="PTHR16441">
    <property type="entry name" value="FIDIPIDINE"/>
    <property type="match status" value="1"/>
</dbReference>
<dbReference type="InterPro" id="IPR048747">
    <property type="entry name" value="CCDC93_N"/>
</dbReference>
<evidence type="ECO:0000256" key="4">
    <source>
        <dbReference type="SAM" id="MobiDB-lite"/>
    </source>
</evidence>
<dbReference type="Pfam" id="PF21673">
    <property type="entry name" value="CCDC93_N"/>
    <property type="match status" value="1"/>
</dbReference>
<dbReference type="EMBL" id="JAAKFY010000018">
    <property type="protein sequence ID" value="KAF3842681.1"/>
    <property type="molecule type" value="Genomic_DNA"/>
</dbReference>
<sequence>MSSRVLILTSPSSSWAEGLVWQESAAPSGISASRLLSAIPRKRLVNSDSSSSSWSDPSGSSAPFSSAPFSSAPFSSAPFSSAPFSSAPFSSAPFSCSLLLCSLLLCSLLLCSLLLCSLLLCSLLLCFLLLCSLLLCSLLLCSLLLCFLLLSSPERTAGFPTAPGPSRSYQLLGQLFVDLQLLLHGFASPLIIFCHDPFDLAHLPLFWCFRDILSCILASSILLSSSKAAAGSVFTISSNFFRNSLRFALFCTLWLIALIEASSAGVRMGSLMGCLFAERRANISCSSGVCAFHPVTILSIGLGPVGSLSRGKTSCSPSGTAEVFSIDPMRSERSILSPSPSALTVNSDMRTAASDLSPSFFCLLPPRALMASSSFWRFRSSLPPSSSSSSSLLIFPSSLLRNSSSPSSYTTSVFTAAIFSVTVELFLTLFLLTFFLETLAMLESPPLEWSGVVCTHVCRKPSRCLNTSVQFIMAAASSVFHRVRTGSKIGAQYDQEGNLIQVETREDEEQSVKLAEILELLLAAGYFRARIKGLSPFDKVVGGMTWCITTCNFDIDVDLLFQENSTIGQKISLTEKIVSVLPKMKCPHCLEPHQIQGLDFIHIFPVIQWLVKRAIETREEMGDSVRAYSICQFQKSHSLPEDEEFLQRKDKAVSAVLKVLEVYKPQRKYRRQRDAGELQEEESRVHSTLLEYGRRYGFSKQSKQDMVDDRKAPLAPGSQAAPSGMAEVSEEEDLQAAEEGKLTASAVGQIVGMQSEEIKQMASEYAEKQSELTSEERSERYGPLQQHRRAVASLNKQIQHRTKQLEELKAKHAEVKTGCDDAKRNLVEKLRALVTMNENLKQQEQEFRTHCREEMARLQQNIEDLKMASGQDTDEEKERNQLIDKQYNTDREKLQKIRLLMARRNREIAILQRNIDEVPSRAELTQYQKRFIELYSQVSATHKETKQFFTLYNTLDDKKVYLEKEVNLLNSIHDNFHQAMSSSAAKEQFLRQMEQIVEGIKQNRIKECRKNEMLLSKLRAKGAS</sequence>
<feature type="region of interest" description="Disordered" evidence="4">
    <location>
        <begin position="701"/>
        <end position="737"/>
    </location>
</feature>
<dbReference type="InterPro" id="IPR019159">
    <property type="entry name" value="CCDC93_CC"/>
</dbReference>
<evidence type="ECO:0000256" key="2">
    <source>
        <dbReference type="ARBA" id="ARBA00016765"/>
    </source>
</evidence>
<evidence type="ECO:0000256" key="1">
    <source>
        <dbReference type="ARBA" id="ARBA00007219"/>
    </source>
</evidence>
<evidence type="ECO:0000313" key="9">
    <source>
        <dbReference type="Proteomes" id="UP000518266"/>
    </source>
</evidence>
<evidence type="ECO:0000313" key="8">
    <source>
        <dbReference type="EMBL" id="KAF3842681.1"/>
    </source>
</evidence>
<reference evidence="8 9" key="1">
    <citation type="submission" date="2020-03" db="EMBL/GenBank/DDBJ databases">
        <title>Dissostichus mawsoni Genome sequencing and assembly.</title>
        <authorList>
            <person name="Park H."/>
        </authorList>
    </citation>
    <scope>NUCLEOTIDE SEQUENCE [LARGE SCALE GENOMIC DNA]</scope>
    <source>
        <strain evidence="8">DM0001</strain>
        <tissue evidence="8">Muscle</tissue>
    </source>
</reference>
<keyword evidence="3" id="KW-0175">Coiled coil</keyword>
<feature type="domain" description="CCDC93 coiled-coil" evidence="6">
    <location>
        <begin position="820"/>
        <end position="1013"/>
    </location>
</feature>
<evidence type="ECO:0000259" key="6">
    <source>
        <dbReference type="Pfam" id="PF09762"/>
    </source>
</evidence>
<proteinExistence type="inferred from homology"/>
<evidence type="ECO:0000256" key="3">
    <source>
        <dbReference type="ARBA" id="ARBA00023054"/>
    </source>
</evidence>
<feature type="transmembrane region" description="Helical" evidence="5">
    <location>
        <begin position="245"/>
        <end position="266"/>
    </location>
</feature>
<dbReference type="Pfam" id="PF09762">
    <property type="entry name" value="CCDC93_CC"/>
    <property type="match status" value="1"/>
</dbReference>
<keyword evidence="5" id="KW-1133">Transmembrane helix</keyword>
<dbReference type="InterPro" id="IPR039116">
    <property type="entry name" value="CCDC93"/>
</dbReference>
<gene>
    <name evidence="8" type="ORF">F7725_001530</name>
</gene>
<keyword evidence="5" id="KW-0812">Transmembrane</keyword>
<feature type="region of interest" description="Disordered" evidence="4">
    <location>
        <begin position="761"/>
        <end position="785"/>
    </location>
</feature>
<evidence type="ECO:0000259" key="7">
    <source>
        <dbReference type="Pfam" id="PF21673"/>
    </source>
</evidence>
<dbReference type="Proteomes" id="UP000518266">
    <property type="component" value="Unassembled WGS sequence"/>
</dbReference>
<keyword evidence="5" id="KW-0472">Membrane</keyword>
<feature type="domain" description="CCDC93 N-terminal" evidence="7">
    <location>
        <begin position="509"/>
        <end position="615"/>
    </location>
</feature>
<feature type="transmembrane region" description="Helical" evidence="5">
    <location>
        <begin position="123"/>
        <end position="151"/>
    </location>
</feature>
<comment type="caution">
    <text evidence="8">The sequence shown here is derived from an EMBL/GenBank/DDBJ whole genome shotgun (WGS) entry which is preliminary data.</text>
</comment>
<evidence type="ECO:0000256" key="5">
    <source>
        <dbReference type="SAM" id="Phobius"/>
    </source>
</evidence>
<dbReference type="AlphaFoldDB" id="A0A7J5Y0S5"/>
<accession>A0A7J5Y0S5</accession>
<feature type="transmembrane region" description="Helical" evidence="5">
    <location>
        <begin position="92"/>
        <end position="116"/>
    </location>
</feature>
<feature type="compositionally biased region" description="Basic and acidic residues" evidence="4">
    <location>
        <begin position="702"/>
        <end position="712"/>
    </location>
</feature>
<dbReference type="GO" id="GO:0006893">
    <property type="term" value="P:Golgi to plasma membrane transport"/>
    <property type="evidence" value="ECO:0007669"/>
    <property type="project" value="TreeGrafter"/>
</dbReference>
<dbReference type="OrthoDB" id="16092at2759"/>
<dbReference type="PANTHER" id="PTHR16441:SF0">
    <property type="entry name" value="COILED-COIL DOMAIN-CONTAINING PROTEIN 93"/>
    <property type="match status" value="1"/>
</dbReference>
<name>A0A7J5Y0S5_DISMA</name>
<feature type="transmembrane region" description="Helical" evidence="5">
    <location>
        <begin position="413"/>
        <end position="436"/>
    </location>
</feature>
<organism evidence="8 9">
    <name type="scientific">Dissostichus mawsoni</name>
    <name type="common">Antarctic cod</name>
    <dbReference type="NCBI Taxonomy" id="36200"/>
    <lineage>
        <taxon>Eukaryota</taxon>
        <taxon>Metazoa</taxon>
        <taxon>Chordata</taxon>
        <taxon>Craniata</taxon>
        <taxon>Vertebrata</taxon>
        <taxon>Euteleostomi</taxon>
        <taxon>Actinopterygii</taxon>
        <taxon>Neopterygii</taxon>
        <taxon>Teleostei</taxon>
        <taxon>Neoteleostei</taxon>
        <taxon>Acanthomorphata</taxon>
        <taxon>Eupercaria</taxon>
        <taxon>Perciformes</taxon>
        <taxon>Notothenioidei</taxon>
        <taxon>Nototheniidae</taxon>
        <taxon>Dissostichus</taxon>
    </lineage>
</organism>